<dbReference type="GeneID" id="37042082"/>
<name>A0A316YCQ1_9BASI</name>
<sequence>MRRRPSYLCVSGLKWALTTLSFALGQCEGGEAFNLQHQLLQFNQKAGTTAWTCFTMPQKLVHSVLHLLVVTESHIMDPWKTLWHNPSRQLNPMKLQNKGWNPLRERTERGAAKVSSMYKTTLTKVGQTRTSVPNKKGLPSIREQEWMLQKFDPEAKVCIDFLDRNQVVRERETLGELVARFSVQYAPHLVSQKETDYWNKIRQRWESKNGALPNLNEEGCSINEEGRSINEEGGSITNDDEWQVQVNGRQLSDRDRTTHKIFQKDLRRRMNTYLPTRTEQAYLRRVKR</sequence>
<dbReference type="RefSeq" id="XP_025374445.1">
    <property type="nucleotide sequence ID" value="XM_025520166.1"/>
</dbReference>
<protein>
    <submittedName>
        <fullName evidence="2">Uncharacterized protein</fullName>
    </submittedName>
</protein>
<evidence type="ECO:0000313" key="2">
    <source>
        <dbReference type="EMBL" id="PWN87247.1"/>
    </source>
</evidence>
<evidence type="ECO:0000313" key="3">
    <source>
        <dbReference type="Proteomes" id="UP000245768"/>
    </source>
</evidence>
<dbReference type="Proteomes" id="UP000245768">
    <property type="component" value="Unassembled WGS sequence"/>
</dbReference>
<reference evidence="2 3" key="1">
    <citation type="journal article" date="2018" name="Mol. Biol. Evol.">
        <title>Broad Genomic Sampling Reveals a Smut Pathogenic Ancestry of the Fungal Clade Ustilaginomycotina.</title>
        <authorList>
            <person name="Kijpornyongpan T."/>
            <person name="Mondo S.J."/>
            <person name="Barry K."/>
            <person name="Sandor L."/>
            <person name="Lee J."/>
            <person name="Lipzen A."/>
            <person name="Pangilinan J."/>
            <person name="LaButti K."/>
            <person name="Hainaut M."/>
            <person name="Henrissat B."/>
            <person name="Grigoriev I.V."/>
            <person name="Spatafora J.W."/>
            <person name="Aime M.C."/>
        </authorList>
    </citation>
    <scope>NUCLEOTIDE SEQUENCE [LARGE SCALE GENOMIC DNA]</scope>
    <source>
        <strain evidence="2 3">MCA 4198</strain>
    </source>
</reference>
<feature type="signal peptide" evidence="1">
    <location>
        <begin position="1"/>
        <end position="32"/>
    </location>
</feature>
<gene>
    <name evidence="2" type="ORF">FA10DRAFT_262981</name>
</gene>
<keyword evidence="3" id="KW-1185">Reference proteome</keyword>
<dbReference type="AlphaFoldDB" id="A0A316YCQ1"/>
<organism evidence="2 3">
    <name type="scientific">Acaromyces ingoldii</name>
    <dbReference type="NCBI Taxonomy" id="215250"/>
    <lineage>
        <taxon>Eukaryota</taxon>
        <taxon>Fungi</taxon>
        <taxon>Dikarya</taxon>
        <taxon>Basidiomycota</taxon>
        <taxon>Ustilaginomycotina</taxon>
        <taxon>Exobasidiomycetes</taxon>
        <taxon>Exobasidiales</taxon>
        <taxon>Cryptobasidiaceae</taxon>
        <taxon>Acaromyces</taxon>
    </lineage>
</organism>
<dbReference type="InParanoid" id="A0A316YCQ1"/>
<proteinExistence type="predicted"/>
<dbReference type="EMBL" id="KZ819641">
    <property type="protein sequence ID" value="PWN87247.1"/>
    <property type="molecule type" value="Genomic_DNA"/>
</dbReference>
<keyword evidence="1" id="KW-0732">Signal</keyword>
<accession>A0A316YCQ1</accession>
<feature type="chain" id="PRO_5016336450" evidence="1">
    <location>
        <begin position="33"/>
        <end position="288"/>
    </location>
</feature>
<evidence type="ECO:0000256" key="1">
    <source>
        <dbReference type="SAM" id="SignalP"/>
    </source>
</evidence>